<sequence>MGTVSAAESVRLDTRLFRIDTRSLVGSVLLGLVFVLVQQVAHRIDVLISPALVIIGGVTWATFTGLVVLLYRQPAGLITAEVAAFVAVATGLSPLAMFFIPANGLGSITYSLVSRRLPMRTRLHHLIPQIFTNLVGNACVAVGLKVVLHLPWSLILIAAAITSAAGIIGGTLLTHLVYNAVIKSGVTE</sequence>
<organism evidence="2 3">
    <name type="scientific">Desulfomonile tiedjei</name>
    <dbReference type="NCBI Taxonomy" id="2358"/>
    <lineage>
        <taxon>Bacteria</taxon>
        <taxon>Pseudomonadati</taxon>
        <taxon>Thermodesulfobacteriota</taxon>
        <taxon>Desulfomonilia</taxon>
        <taxon>Desulfomonilales</taxon>
        <taxon>Desulfomonilaceae</taxon>
        <taxon>Desulfomonile</taxon>
    </lineage>
</organism>
<accession>A0A9D6Z292</accession>
<keyword evidence="1" id="KW-0812">Transmembrane</keyword>
<evidence type="ECO:0000256" key="1">
    <source>
        <dbReference type="SAM" id="Phobius"/>
    </source>
</evidence>
<feature type="transmembrane region" description="Helical" evidence="1">
    <location>
        <begin position="21"/>
        <end position="41"/>
    </location>
</feature>
<feature type="transmembrane region" description="Helical" evidence="1">
    <location>
        <begin position="82"/>
        <end position="106"/>
    </location>
</feature>
<gene>
    <name evidence="2" type="ORF">HY912_02710</name>
</gene>
<keyword evidence="1" id="KW-1133">Transmembrane helix</keyword>
<dbReference type="AlphaFoldDB" id="A0A9D6Z292"/>
<reference evidence="2" key="1">
    <citation type="submission" date="2020-07" db="EMBL/GenBank/DDBJ databases">
        <title>Huge and variable diversity of episymbiotic CPR bacteria and DPANN archaea in groundwater ecosystems.</title>
        <authorList>
            <person name="He C.Y."/>
            <person name="Keren R."/>
            <person name="Whittaker M."/>
            <person name="Farag I.F."/>
            <person name="Doudna J."/>
            <person name="Cate J.H.D."/>
            <person name="Banfield J.F."/>
        </authorList>
    </citation>
    <scope>NUCLEOTIDE SEQUENCE</scope>
    <source>
        <strain evidence="2">NC_groundwater_1664_Pr3_B-0.1um_52_9</strain>
    </source>
</reference>
<feature type="transmembrane region" description="Helical" evidence="1">
    <location>
        <begin position="47"/>
        <end position="70"/>
    </location>
</feature>
<evidence type="ECO:0000313" key="2">
    <source>
        <dbReference type="EMBL" id="MBI5248382.1"/>
    </source>
</evidence>
<feature type="transmembrane region" description="Helical" evidence="1">
    <location>
        <begin position="126"/>
        <end position="147"/>
    </location>
</feature>
<evidence type="ECO:0000313" key="3">
    <source>
        <dbReference type="Proteomes" id="UP000807825"/>
    </source>
</evidence>
<proteinExistence type="predicted"/>
<dbReference type="Proteomes" id="UP000807825">
    <property type="component" value="Unassembled WGS sequence"/>
</dbReference>
<keyword evidence="1" id="KW-0472">Membrane</keyword>
<feature type="transmembrane region" description="Helical" evidence="1">
    <location>
        <begin position="154"/>
        <end position="178"/>
    </location>
</feature>
<comment type="caution">
    <text evidence="2">The sequence shown here is derived from an EMBL/GenBank/DDBJ whole genome shotgun (WGS) entry which is preliminary data.</text>
</comment>
<name>A0A9D6Z292_9BACT</name>
<protein>
    <submittedName>
        <fullName evidence="2">Uncharacterized protein</fullName>
    </submittedName>
</protein>
<dbReference type="EMBL" id="JACRDE010000080">
    <property type="protein sequence ID" value="MBI5248382.1"/>
    <property type="molecule type" value="Genomic_DNA"/>
</dbReference>